<reference evidence="2 3" key="1">
    <citation type="journal article" date="2019" name="Lett. Appl. Microbiol.">
        <title>A case of 'blown pack' spoilage of vacuum-packaged pork likely associated with Clostridium estertheticum in Canada.</title>
        <authorList>
            <person name="Zhang P."/>
            <person name="Ward P."/>
            <person name="McMullen L.M."/>
            <person name="Yang X."/>
        </authorList>
    </citation>
    <scope>NUCLEOTIDE SEQUENCE [LARGE SCALE GENOMIC DNA]</scope>
    <source>
        <strain evidence="2 3">MA19</strain>
    </source>
</reference>
<feature type="signal peptide" evidence="1">
    <location>
        <begin position="1"/>
        <end position="26"/>
    </location>
</feature>
<evidence type="ECO:0000313" key="2">
    <source>
        <dbReference type="EMBL" id="MPQ64914.1"/>
    </source>
</evidence>
<protein>
    <recommendedName>
        <fullName evidence="4">Peptidase C-terminal archaeal/bacterial domain-containing protein</fullName>
    </recommendedName>
</protein>
<gene>
    <name evidence="2" type="ORF">E4V82_22900</name>
</gene>
<sequence length="283" mass="31172">MNLKKKLTSFLTIIFLVANSSVLAFAGTTDDSSYAETHHSFETAYNVGPWNYKSVIGIMGSDSDADYYSFNAYSGDRLAIELKEIPSTCDYNLELYDQYNTKISTSTIGNNSNRVIRDNIRNSGAYYVKVSFNSGTLPSNITNTYSINFIDRYKTTNSSFNFTPSSISCLGKGSYSSTATLNLKNDSSVPASAIVKSAKITGAMSKSLGNTSIELLNSSEGIWYSSRIATSSVNSYFREITADKQMALKTNWNTRYTTKAYSSSNISQLKLAVTYEYDSTANL</sequence>
<evidence type="ECO:0000256" key="1">
    <source>
        <dbReference type="SAM" id="SignalP"/>
    </source>
</evidence>
<dbReference type="AlphaFoldDB" id="A0A5N7J841"/>
<proteinExistence type="predicted"/>
<dbReference type="EMBL" id="SPSF01000058">
    <property type="protein sequence ID" value="MPQ64914.1"/>
    <property type="molecule type" value="Genomic_DNA"/>
</dbReference>
<evidence type="ECO:0008006" key="4">
    <source>
        <dbReference type="Google" id="ProtNLM"/>
    </source>
</evidence>
<accession>A0A5N7J841</accession>
<name>A0A5N7J841_9CLOT</name>
<dbReference type="RefSeq" id="WP_152754054.1">
    <property type="nucleotide sequence ID" value="NZ_SPSE01000052.1"/>
</dbReference>
<dbReference type="Proteomes" id="UP000342249">
    <property type="component" value="Unassembled WGS sequence"/>
</dbReference>
<keyword evidence="1" id="KW-0732">Signal</keyword>
<dbReference type="SUPFAM" id="SSF89260">
    <property type="entry name" value="Collagen-binding domain"/>
    <property type="match status" value="1"/>
</dbReference>
<organism evidence="2 3">
    <name type="scientific">Clostridium estertheticum</name>
    <dbReference type="NCBI Taxonomy" id="238834"/>
    <lineage>
        <taxon>Bacteria</taxon>
        <taxon>Bacillati</taxon>
        <taxon>Bacillota</taxon>
        <taxon>Clostridia</taxon>
        <taxon>Eubacteriales</taxon>
        <taxon>Clostridiaceae</taxon>
        <taxon>Clostridium</taxon>
    </lineage>
</organism>
<comment type="caution">
    <text evidence="2">The sequence shown here is derived from an EMBL/GenBank/DDBJ whole genome shotgun (WGS) entry which is preliminary data.</text>
</comment>
<evidence type="ECO:0000313" key="3">
    <source>
        <dbReference type="Proteomes" id="UP000342249"/>
    </source>
</evidence>
<dbReference type="Gene3D" id="2.60.120.380">
    <property type="match status" value="1"/>
</dbReference>
<feature type="chain" id="PRO_5030135217" description="Peptidase C-terminal archaeal/bacterial domain-containing protein" evidence="1">
    <location>
        <begin position="27"/>
        <end position="283"/>
    </location>
</feature>